<name>A0ABS2KUB4_9NOCA</name>
<comment type="caution">
    <text evidence="1">The sequence shown here is derived from an EMBL/GenBank/DDBJ whole genome shotgun (WGS) entry which is preliminary data.</text>
</comment>
<reference evidence="1 2" key="1">
    <citation type="submission" date="2021-01" db="EMBL/GenBank/DDBJ databases">
        <title>Genomics of switchgrass bacterial isolates.</title>
        <authorList>
            <person name="Shade A."/>
        </authorList>
    </citation>
    <scope>NUCLEOTIDE SEQUENCE [LARGE SCALE GENOMIC DNA]</scope>
    <source>
        <strain evidence="1 2">PvP111</strain>
    </source>
</reference>
<dbReference type="EMBL" id="JAFBBK010000001">
    <property type="protein sequence ID" value="MBM7415522.1"/>
    <property type="molecule type" value="Genomic_DNA"/>
</dbReference>
<dbReference type="Proteomes" id="UP000703038">
    <property type="component" value="Unassembled WGS sequence"/>
</dbReference>
<accession>A0ABS2KUB4</accession>
<organism evidence="1 2">
    <name type="scientific">Rhodococcoides corynebacterioides</name>
    <dbReference type="NCBI Taxonomy" id="53972"/>
    <lineage>
        <taxon>Bacteria</taxon>
        <taxon>Bacillati</taxon>
        <taxon>Actinomycetota</taxon>
        <taxon>Actinomycetes</taxon>
        <taxon>Mycobacteriales</taxon>
        <taxon>Nocardiaceae</taxon>
        <taxon>Rhodococcoides</taxon>
    </lineage>
</organism>
<gene>
    <name evidence="1" type="ORF">JOE42_002255</name>
</gene>
<evidence type="ECO:0000313" key="1">
    <source>
        <dbReference type="EMBL" id="MBM7415522.1"/>
    </source>
</evidence>
<dbReference type="RefSeq" id="WP_204868557.1">
    <property type="nucleotide sequence ID" value="NZ_JAFBBK010000001.1"/>
</dbReference>
<sequence>MTAGKFAVDNMDWLVLDGRTVSRSMDVVVASAVILGVTPFLSNVTSIEQLTGRPMSSRRCGGEL</sequence>
<keyword evidence="2" id="KW-1185">Reference proteome</keyword>
<proteinExistence type="predicted"/>
<evidence type="ECO:0000313" key="2">
    <source>
        <dbReference type="Proteomes" id="UP000703038"/>
    </source>
</evidence>
<protein>
    <submittedName>
        <fullName evidence="1">Uncharacterized protein</fullName>
    </submittedName>
</protein>